<comment type="caution">
    <text evidence="5">The sequence shown here is derived from an EMBL/GenBank/DDBJ whole genome shotgun (WGS) entry which is preliminary data.</text>
</comment>
<dbReference type="InterPro" id="IPR001073">
    <property type="entry name" value="C1q_dom"/>
</dbReference>
<accession>A0A8S3YWM1</accession>
<protein>
    <recommendedName>
        <fullName evidence="4">C1q domain-containing protein</fullName>
    </recommendedName>
</protein>
<dbReference type="PRINTS" id="PR00007">
    <property type="entry name" value="COMPLEMNTC1Q"/>
</dbReference>
<dbReference type="EMBL" id="CAJHNH020000805">
    <property type="protein sequence ID" value="CAG5119972.1"/>
    <property type="molecule type" value="Genomic_DNA"/>
</dbReference>
<dbReference type="SUPFAM" id="SSF49842">
    <property type="entry name" value="TNF-like"/>
    <property type="match status" value="1"/>
</dbReference>
<dbReference type="OrthoDB" id="6154955at2759"/>
<dbReference type="PANTHER" id="PTHR22923:SF113">
    <property type="entry name" value="COMPLEMENT C1Q-LIKE PROTEIN 4"/>
    <property type="match status" value="1"/>
</dbReference>
<evidence type="ECO:0000256" key="1">
    <source>
        <dbReference type="ARBA" id="ARBA00004613"/>
    </source>
</evidence>
<reference evidence="5" key="1">
    <citation type="submission" date="2021-04" db="EMBL/GenBank/DDBJ databases">
        <authorList>
            <consortium name="Molecular Ecology Group"/>
        </authorList>
    </citation>
    <scope>NUCLEOTIDE SEQUENCE</scope>
</reference>
<dbReference type="Proteomes" id="UP000678393">
    <property type="component" value="Unassembled WGS sequence"/>
</dbReference>
<sequence length="149" mass="15888">MVAVASGEEVIGNVAFSAVFHENTSAPGGQIVKYPVVYTNHGDGYNSETGVFTASHKGGLYVFHVHVQPQPGDDISFTLYHNDNPIVTASGKQQGDNVGTGSNSVTLRLKKNDRVYIKADYNSSIRGDSNSCYNSLTGYLIGLLTASEV</sequence>
<keyword evidence="2" id="KW-0964">Secreted</keyword>
<dbReference type="AlphaFoldDB" id="A0A8S3YWM1"/>
<gene>
    <name evidence="5" type="ORF">CUNI_LOCUS5530</name>
</gene>
<evidence type="ECO:0000259" key="4">
    <source>
        <dbReference type="PROSITE" id="PS50871"/>
    </source>
</evidence>
<evidence type="ECO:0000313" key="5">
    <source>
        <dbReference type="EMBL" id="CAG5119972.1"/>
    </source>
</evidence>
<dbReference type="SMART" id="SM00110">
    <property type="entry name" value="C1Q"/>
    <property type="match status" value="1"/>
</dbReference>
<proteinExistence type="predicted"/>
<evidence type="ECO:0000256" key="2">
    <source>
        <dbReference type="ARBA" id="ARBA00022525"/>
    </source>
</evidence>
<evidence type="ECO:0000313" key="6">
    <source>
        <dbReference type="Proteomes" id="UP000678393"/>
    </source>
</evidence>
<dbReference type="Gene3D" id="2.60.120.40">
    <property type="match status" value="1"/>
</dbReference>
<evidence type="ECO:0000256" key="3">
    <source>
        <dbReference type="ARBA" id="ARBA00022729"/>
    </source>
</evidence>
<organism evidence="5 6">
    <name type="scientific">Candidula unifasciata</name>
    <dbReference type="NCBI Taxonomy" id="100452"/>
    <lineage>
        <taxon>Eukaryota</taxon>
        <taxon>Metazoa</taxon>
        <taxon>Spiralia</taxon>
        <taxon>Lophotrochozoa</taxon>
        <taxon>Mollusca</taxon>
        <taxon>Gastropoda</taxon>
        <taxon>Heterobranchia</taxon>
        <taxon>Euthyneura</taxon>
        <taxon>Panpulmonata</taxon>
        <taxon>Eupulmonata</taxon>
        <taxon>Stylommatophora</taxon>
        <taxon>Helicina</taxon>
        <taxon>Helicoidea</taxon>
        <taxon>Geomitridae</taxon>
        <taxon>Candidula</taxon>
    </lineage>
</organism>
<dbReference type="GO" id="GO:0005576">
    <property type="term" value="C:extracellular region"/>
    <property type="evidence" value="ECO:0007669"/>
    <property type="project" value="UniProtKB-SubCell"/>
</dbReference>
<dbReference type="InterPro" id="IPR008983">
    <property type="entry name" value="Tumour_necrosis_fac-like_dom"/>
</dbReference>
<keyword evidence="3" id="KW-0732">Signal</keyword>
<dbReference type="PANTHER" id="PTHR22923">
    <property type="entry name" value="CEREBELLIN-RELATED"/>
    <property type="match status" value="1"/>
</dbReference>
<feature type="domain" description="C1q" evidence="4">
    <location>
        <begin position="9"/>
        <end position="147"/>
    </location>
</feature>
<comment type="subcellular location">
    <subcellularLocation>
        <location evidence="1">Secreted</location>
    </subcellularLocation>
</comment>
<dbReference type="Pfam" id="PF00386">
    <property type="entry name" value="C1q"/>
    <property type="match status" value="1"/>
</dbReference>
<dbReference type="PROSITE" id="PS50871">
    <property type="entry name" value="C1Q"/>
    <property type="match status" value="1"/>
</dbReference>
<name>A0A8S3YWM1_9EUPU</name>
<dbReference type="InterPro" id="IPR050822">
    <property type="entry name" value="Cerebellin_Synaptic_Org"/>
</dbReference>
<keyword evidence="6" id="KW-1185">Reference proteome</keyword>